<feature type="coiled-coil region" evidence="8">
    <location>
        <begin position="179"/>
        <end position="268"/>
    </location>
</feature>
<dbReference type="Gene3D" id="3.30.160.60">
    <property type="entry name" value="Classic Zinc Finger"/>
    <property type="match status" value="1"/>
</dbReference>
<feature type="region of interest" description="Disordered" evidence="9">
    <location>
        <begin position="326"/>
        <end position="368"/>
    </location>
</feature>
<dbReference type="InParanoid" id="A0A674GNM4"/>
<dbReference type="OMA" id="NQLEESC"/>
<evidence type="ECO:0000313" key="13">
    <source>
        <dbReference type="Ensembl" id="ENSTGUP00000024027.1"/>
    </source>
</evidence>
<evidence type="ECO:0000256" key="1">
    <source>
        <dbReference type="ARBA" id="ARBA00004216"/>
    </source>
</evidence>
<dbReference type="PROSITE" id="PS50119">
    <property type="entry name" value="ZF_BBOX"/>
    <property type="match status" value="1"/>
</dbReference>
<dbReference type="Ensembl" id="ENSTGUT00000032192.1">
    <property type="protein sequence ID" value="ENSTGUP00000024027.1"/>
    <property type="gene ID" value="ENSTGUG00000001060.2"/>
</dbReference>
<evidence type="ECO:0000313" key="14">
    <source>
        <dbReference type="Proteomes" id="UP000007754"/>
    </source>
</evidence>
<dbReference type="PROSITE" id="PS51262">
    <property type="entry name" value="COS"/>
    <property type="match status" value="1"/>
</dbReference>
<dbReference type="GeneTree" id="ENSGT00940000156529"/>
<evidence type="ECO:0000256" key="8">
    <source>
        <dbReference type="SAM" id="Coils"/>
    </source>
</evidence>
<sequence length="447" mass="49492">MDFQSGILQDGSPMESLEKQLICPICLEMFSKPVVILPCQHNLCRKCANDVFQAANPYWQSRGSVISGGRFRCPSCRHEVLLDRHGVYGLQRNLLVENIIDIYKQECSSRPLKKGEHPMCKEHEDERINIYCVTCEVPTCSMCKVFGAHKDCEVAPLQSVFQGQKTELNNCISMLVAGNDRIQTIISQLEDSCQSTEENSEAAKRELCARFDALAALLEEKKAELLQRISQEQADKTAFIQSLICQYKEQLEKSSRLVETAVQAAEETGGAAFLMNAKQLIKTIVEASKGGRLEKIEQGYESMDAFSVSLEHLAEAVRALDFEAAEEDEEYFDGEEEEVEENAAPERTVMGKGQSTAEPTSPGPSSTHGGALGVWALLDHPILSLGSFPVATTTLPARERRPRAQDVRHGFGTGGHRTGTGSVASRRLLQHRTLFYTGANRTIPHVL</sequence>
<dbReference type="CDD" id="cd19831">
    <property type="entry name" value="Bbox2_MuRF1_C-II"/>
    <property type="match status" value="1"/>
</dbReference>
<evidence type="ECO:0000256" key="3">
    <source>
        <dbReference type="ARBA" id="ARBA00022723"/>
    </source>
</evidence>
<gene>
    <name evidence="13" type="primary">TRIM63</name>
</gene>
<organism evidence="13 14">
    <name type="scientific">Taeniopygia guttata</name>
    <name type="common">Zebra finch</name>
    <name type="synonym">Poephila guttata</name>
    <dbReference type="NCBI Taxonomy" id="59729"/>
    <lineage>
        <taxon>Eukaryota</taxon>
        <taxon>Metazoa</taxon>
        <taxon>Chordata</taxon>
        <taxon>Craniata</taxon>
        <taxon>Vertebrata</taxon>
        <taxon>Euteleostomi</taxon>
        <taxon>Archelosauria</taxon>
        <taxon>Archosauria</taxon>
        <taxon>Dinosauria</taxon>
        <taxon>Saurischia</taxon>
        <taxon>Theropoda</taxon>
        <taxon>Coelurosauria</taxon>
        <taxon>Aves</taxon>
        <taxon>Neognathae</taxon>
        <taxon>Neoaves</taxon>
        <taxon>Telluraves</taxon>
        <taxon>Australaves</taxon>
        <taxon>Passeriformes</taxon>
        <taxon>Passeroidea</taxon>
        <taxon>Estrildidae</taxon>
        <taxon>Estrildinae</taxon>
        <taxon>Taeniopygia</taxon>
    </lineage>
</organism>
<protein>
    <submittedName>
        <fullName evidence="13">Tripartite motif containing 63</fullName>
    </submittedName>
</protein>
<evidence type="ECO:0000256" key="9">
    <source>
        <dbReference type="SAM" id="MobiDB-lite"/>
    </source>
</evidence>
<dbReference type="Gene3D" id="3.30.40.10">
    <property type="entry name" value="Zinc/RING finger domain, C3HC4 (zinc finger)"/>
    <property type="match status" value="1"/>
</dbReference>
<feature type="compositionally biased region" description="Acidic residues" evidence="9">
    <location>
        <begin position="326"/>
        <end position="343"/>
    </location>
</feature>
<dbReference type="Proteomes" id="UP000007754">
    <property type="component" value="Chromosome 23"/>
</dbReference>
<evidence type="ECO:0000256" key="5">
    <source>
        <dbReference type="ARBA" id="ARBA00022833"/>
    </source>
</evidence>
<evidence type="ECO:0000256" key="4">
    <source>
        <dbReference type="ARBA" id="ARBA00022771"/>
    </source>
</evidence>
<reference evidence="13" key="3">
    <citation type="submission" date="2025-09" db="UniProtKB">
        <authorList>
            <consortium name="Ensembl"/>
        </authorList>
    </citation>
    <scope>IDENTIFICATION</scope>
</reference>
<dbReference type="PANTHER" id="PTHR24103">
    <property type="entry name" value="E3 UBIQUITIN-PROTEIN LIGASE TRIM"/>
    <property type="match status" value="1"/>
</dbReference>
<dbReference type="SMART" id="SM00184">
    <property type="entry name" value="RING"/>
    <property type="match status" value="1"/>
</dbReference>
<dbReference type="SUPFAM" id="SSF57850">
    <property type="entry name" value="RING/U-box"/>
    <property type="match status" value="1"/>
</dbReference>
<keyword evidence="2" id="KW-0963">Cytoplasm</keyword>
<dbReference type="Pfam" id="PF00643">
    <property type="entry name" value="zf-B_box"/>
    <property type="match status" value="1"/>
</dbReference>
<feature type="domain" description="B box-type" evidence="11">
    <location>
        <begin position="115"/>
        <end position="157"/>
    </location>
</feature>
<dbReference type="InterPro" id="IPR050143">
    <property type="entry name" value="TRIM/RBCC"/>
</dbReference>
<feature type="domain" description="COS" evidence="12">
    <location>
        <begin position="265"/>
        <end position="323"/>
    </location>
</feature>
<evidence type="ECO:0000259" key="11">
    <source>
        <dbReference type="PROSITE" id="PS50119"/>
    </source>
</evidence>
<feature type="compositionally biased region" description="Polar residues" evidence="9">
    <location>
        <begin position="353"/>
        <end position="368"/>
    </location>
</feature>
<dbReference type="GO" id="GO:0008270">
    <property type="term" value="F:zinc ion binding"/>
    <property type="evidence" value="ECO:0007669"/>
    <property type="project" value="UniProtKB-KW"/>
</dbReference>
<keyword evidence="3" id="KW-0479">Metal-binding</keyword>
<proteinExistence type="predicted"/>
<keyword evidence="6 8" id="KW-0175">Coiled coil</keyword>
<evidence type="ECO:0000256" key="2">
    <source>
        <dbReference type="ARBA" id="ARBA00022490"/>
    </source>
</evidence>
<evidence type="ECO:0000259" key="12">
    <source>
        <dbReference type="PROSITE" id="PS51262"/>
    </source>
</evidence>
<evidence type="ECO:0000256" key="6">
    <source>
        <dbReference type="ARBA" id="ARBA00023054"/>
    </source>
</evidence>
<dbReference type="GO" id="GO:0061630">
    <property type="term" value="F:ubiquitin protein ligase activity"/>
    <property type="evidence" value="ECO:0007669"/>
    <property type="project" value="Ensembl"/>
</dbReference>
<evidence type="ECO:0000256" key="7">
    <source>
        <dbReference type="PROSITE-ProRule" id="PRU00024"/>
    </source>
</evidence>
<comment type="subcellular location">
    <subcellularLocation>
        <location evidence="1">Cytoplasm</location>
        <location evidence="1">Myofibril</location>
        <location evidence="1">Sarcomere</location>
        <location evidence="1">Z line</location>
    </subcellularLocation>
</comment>
<dbReference type="InterPro" id="IPR027370">
    <property type="entry name" value="Znf-RING_euk"/>
</dbReference>
<reference evidence="13 14" key="1">
    <citation type="journal article" date="2010" name="Nature">
        <title>The genome of a songbird.</title>
        <authorList>
            <person name="Warren W.C."/>
            <person name="Clayton D.F."/>
            <person name="Ellegren H."/>
            <person name="Arnold A.P."/>
            <person name="Hillier L.W."/>
            <person name="Kunstner A."/>
            <person name="Searle S."/>
            <person name="White S."/>
            <person name="Vilella A.J."/>
            <person name="Fairley S."/>
            <person name="Heger A."/>
            <person name="Kong L."/>
            <person name="Ponting C.P."/>
            <person name="Jarvis E.D."/>
            <person name="Mello C.V."/>
            <person name="Minx P."/>
            <person name="Lovell P."/>
            <person name="Velho T.A."/>
            <person name="Ferris M."/>
            <person name="Balakrishnan C.N."/>
            <person name="Sinha S."/>
            <person name="Blatti C."/>
            <person name="London S.E."/>
            <person name="Li Y."/>
            <person name="Lin Y.C."/>
            <person name="George J."/>
            <person name="Sweedler J."/>
            <person name="Southey B."/>
            <person name="Gunaratne P."/>
            <person name="Watson M."/>
            <person name="Nam K."/>
            <person name="Backstrom N."/>
            <person name="Smeds L."/>
            <person name="Nabholz B."/>
            <person name="Itoh Y."/>
            <person name="Whitney O."/>
            <person name="Pfenning A.R."/>
            <person name="Howard J."/>
            <person name="Volker M."/>
            <person name="Skinner B.M."/>
            <person name="Griffin D.K."/>
            <person name="Ye L."/>
            <person name="McLaren W.M."/>
            <person name="Flicek P."/>
            <person name="Quesada V."/>
            <person name="Velasco G."/>
            <person name="Lopez-Otin C."/>
            <person name="Puente X.S."/>
            <person name="Olender T."/>
            <person name="Lancet D."/>
            <person name="Smit A.F."/>
            <person name="Hubley R."/>
            <person name="Konkel M.K."/>
            <person name="Walker J.A."/>
            <person name="Batzer M.A."/>
            <person name="Gu W."/>
            <person name="Pollock D.D."/>
            <person name="Chen L."/>
            <person name="Cheng Z."/>
            <person name="Eichler E.E."/>
            <person name="Stapley J."/>
            <person name="Slate J."/>
            <person name="Ekblom R."/>
            <person name="Birkhead T."/>
            <person name="Burke T."/>
            <person name="Burt D."/>
            <person name="Scharff C."/>
            <person name="Adam I."/>
            <person name="Richard H."/>
            <person name="Sultan M."/>
            <person name="Soldatov A."/>
            <person name="Lehrach H."/>
            <person name="Edwards S.V."/>
            <person name="Yang S.P."/>
            <person name="Li X."/>
            <person name="Graves T."/>
            <person name="Fulton L."/>
            <person name="Nelson J."/>
            <person name="Chinwalla A."/>
            <person name="Hou S."/>
            <person name="Mardis E.R."/>
            <person name="Wilson R.K."/>
        </authorList>
    </citation>
    <scope>NUCLEOTIDE SEQUENCE [LARGE SCALE GENOMIC DNA]</scope>
</reference>
<feature type="region of interest" description="Disordered" evidence="9">
    <location>
        <begin position="399"/>
        <end position="421"/>
    </location>
</feature>
<dbReference type="GO" id="GO:0030018">
    <property type="term" value="C:Z disc"/>
    <property type="evidence" value="ECO:0007669"/>
    <property type="project" value="UniProtKB-SubCell"/>
</dbReference>
<dbReference type="InterPro" id="IPR000315">
    <property type="entry name" value="Znf_B-box"/>
</dbReference>
<dbReference type="PROSITE" id="PS00518">
    <property type="entry name" value="ZF_RING_1"/>
    <property type="match status" value="1"/>
</dbReference>
<dbReference type="Pfam" id="PF13445">
    <property type="entry name" value="zf-RING_UBOX"/>
    <property type="match status" value="1"/>
</dbReference>
<dbReference type="InterPro" id="IPR017903">
    <property type="entry name" value="COS_domain"/>
</dbReference>
<dbReference type="AlphaFoldDB" id="A0A674GNM4"/>
<dbReference type="GO" id="GO:0031432">
    <property type="term" value="F:titin binding"/>
    <property type="evidence" value="ECO:0007669"/>
    <property type="project" value="Ensembl"/>
</dbReference>
<keyword evidence="14" id="KW-1185">Reference proteome</keyword>
<dbReference type="SMART" id="SM00336">
    <property type="entry name" value="BBOX"/>
    <property type="match status" value="1"/>
</dbReference>
<dbReference type="PROSITE" id="PS50089">
    <property type="entry name" value="ZF_RING_2"/>
    <property type="match status" value="1"/>
</dbReference>
<dbReference type="InterPro" id="IPR013083">
    <property type="entry name" value="Znf_RING/FYVE/PHD"/>
</dbReference>
<evidence type="ECO:0000259" key="10">
    <source>
        <dbReference type="PROSITE" id="PS50089"/>
    </source>
</evidence>
<feature type="domain" description="RING-type" evidence="10">
    <location>
        <begin position="23"/>
        <end position="77"/>
    </location>
</feature>
<reference evidence="13" key="2">
    <citation type="submission" date="2025-08" db="UniProtKB">
        <authorList>
            <consortium name="Ensembl"/>
        </authorList>
    </citation>
    <scope>IDENTIFICATION</scope>
</reference>
<accession>A0A674GNM4</accession>
<dbReference type="FunFam" id="3.30.40.10:FF:000014">
    <property type="entry name" value="probable E3 ubiquitin-protein ligase MID2"/>
    <property type="match status" value="1"/>
</dbReference>
<feature type="compositionally biased region" description="Basic and acidic residues" evidence="9">
    <location>
        <begin position="399"/>
        <end position="409"/>
    </location>
</feature>
<dbReference type="GO" id="GO:0045820">
    <property type="term" value="P:negative regulation of glycolytic process"/>
    <property type="evidence" value="ECO:0007669"/>
    <property type="project" value="Ensembl"/>
</dbReference>
<dbReference type="Gene3D" id="1.20.5.170">
    <property type="match status" value="1"/>
</dbReference>
<keyword evidence="4 7" id="KW-0863">Zinc-finger</keyword>
<dbReference type="InterPro" id="IPR001841">
    <property type="entry name" value="Znf_RING"/>
</dbReference>
<dbReference type="InterPro" id="IPR017907">
    <property type="entry name" value="Znf_RING_CS"/>
</dbReference>
<keyword evidence="5" id="KW-0862">Zinc</keyword>
<name>A0A674GNM4_TAEGU</name>
<dbReference type="SUPFAM" id="SSF57845">
    <property type="entry name" value="B-box zinc-binding domain"/>
    <property type="match status" value="1"/>
</dbReference>